<evidence type="ECO:0000313" key="2">
    <source>
        <dbReference type="EMBL" id="MFD2158883.1"/>
    </source>
</evidence>
<sequence length="286" mass="31744">MPKKLIPFFLSLFTPWFAHSAEPTEVEALDAPAPTEFIRVTRSDTNTKLQTAVTRYTRGDTTVDLIGAVHIGDANYYTTLNEKFKAYPALLFEMIGGENLGAGNAIPQNGEKPNGALGMLNTAFQKMQTALDLKGQKDLVDYSPENFIHADLTIEEFHKLNQEKKQSLGSFMLKQAFAKPSGKEPSSMGLIMALIARDPNKLKLQLVDTLGEGDAQMAAMTGDNVIINDRNLKCLAVMQDQIKEGTQKIGIFYGAAHFPDMEKRLIEMGFKQSQQTWLDAWVIPNK</sequence>
<dbReference type="RefSeq" id="WP_377087108.1">
    <property type="nucleotide sequence ID" value="NZ_JBHSJL010000014.1"/>
</dbReference>
<dbReference type="PANTHER" id="PTHR35757:SF1">
    <property type="entry name" value="THERMOSOME SUBUNIT GAMMA"/>
    <property type="match status" value="1"/>
</dbReference>
<protein>
    <recommendedName>
        <fullName evidence="4">TraB/GumN family protein</fullName>
    </recommendedName>
</protein>
<dbReference type="PANTHER" id="PTHR35757">
    <property type="entry name" value="THERMOSOME SUBUNIT GAMMA"/>
    <property type="match status" value="1"/>
</dbReference>
<reference evidence="3" key="1">
    <citation type="journal article" date="2019" name="Int. J. Syst. Evol. Microbiol.">
        <title>The Global Catalogue of Microorganisms (GCM) 10K type strain sequencing project: providing services to taxonomists for standard genome sequencing and annotation.</title>
        <authorList>
            <consortium name="The Broad Institute Genomics Platform"/>
            <consortium name="The Broad Institute Genome Sequencing Center for Infectious Disease"/>
            <person name="Wu L."/>
            <person name="Ma J."/>
        </authorList>
    </citation>
    <scope>NUCLEOTIDE SEQUENCE [LARGE SCALE GENOMIC DNA]</scope>
    <source>
        <strain evidence="3">CCUG 57942</strain>
    </source>
</reference>
<keyword evidence="3" id="KW-1185">Reference proteome</keyword>
<name>A0ABW4ZAA7_9BACT</name>
<gene>
    <name evidence="2" type="ORF">ACFSW8_08245</name>
</gene>
<feature type="chain" id="PRO_5047344724" description="TraB/GumN family protein" evidence="1">
    <location>
        <begin position="21"/>
        <end position="286"/>
    </location>
</feature>
<comment type="caution">
    <text evidence="2">The sequence shown here is derived from an EMBL/GenBank/DDBJ whole genome shotgun (WGS) entry which is preliminary data.</text>
</comment>
<proteinExistence type="predicted"/>
<dbReference type="Proteomes" id="UP001597389">
    <property type="component" value="Unassembled WGS sequence"/>
</dbReference>
<evidence type="ECO:0008006" key="4">
    <source>
        <dbReference type="Google" id="ProtNLM"/>
    </source>
</evidence>
<keyword evidence="1" id="KW-0732">Signal</keyword>
<feature type="signal peptide" evidence="1">
    <location>
        <begin position="1"/>
        <end position="20"/>
    </location>
</feature>
<evidence type="ECO:0000256" key="1">
    <source>
        <dbReference type="SAM" id="SignalP"/>
    </source>
</evidence>
<accession>A0ABW4ZAA7</accession>
<evidence type="ECO:0000313" key="3">
    <source>
        <dbReference type="Proteomes" id="UP001597389"/>
    </source>
</evidence>
<organism evidence="2 3">
    <name type="scientific">Rubritalea tangerina</name>
    <dbReference type="NCBI Taxonomy" id="430798"/>
    <lineage>
        <taxon>Bacteria</taxon>
        <taxon>Pseudomonadati</taxon>
        <taxon>Verrucomicrobiota</taxon>
        <taxon>Verrucomicrobiia</taxon>
        <taxon>Verrucomicrobiales</taxon>
        <taxon>Rubritaleaceae</taxon>
        <taxon>Rubritalea</taxon>
    </lineage>
</organism>
<dbReference type="EMBL" id="JBHUJB010000035">
    <property type="protein sequence ID" value="MFD2158883.1"/>
    <property type="molecule type" value="Genomic_DNA"/>
</dbReference>